<name>A0A061ISY9_TRYRA</name>
<reference evidence="2 3" key="1">
    <citation type="submission" date="2013-07" db="EMBL/GenBank/DDBJ databases">
        <authorList>
            <person name="Stoco P.H."/>
            <person name="Wagner G."/>
            <person name="Gerber A."/>
            <person name="Zaha A."/>
            <person name="Thompson C."/>
            <person name="Bartholomeu D.C."/>
            <person name="Luckemeyer D.D."/>
            <person name="Bahia D."/>
            <person name="Loreto E."/>
            <person name="Prestes E.B."/>
            <person name="Lima F.M."/>
            <person name="Rodrigues-Luiz G."/>
            <person name="Vallejo G.A."/>
            <person name="Filho J.F."/>
            <person name="Monteiro K.M."/>
            <person name="Tyler K.M."/>
            <person name="de Almeida L.G."/>
            <person name="Ortiz M.F."/>
            <person name="Siervo M.A."/>
            <person name="de Moraes M.H."/>
            <person name="Cunha O.L."/>
            <person name="Mendonca-Neto R."/>
            <person name="Silva R."/>
            <person name="Teixeira S.M."/>
            <person name="Murta S.M."/>
            <person name="Sincero T.C."/>
            <person name="Mendes T.A."/>
            <person name="Urmenyi T.P."/>
            <person name="Silva V.G."/>
            <person name="da Rocha W.D."/>
            <person name="Andersson B."/>
            <person name="Romanha A.J."/>
            <person name="Steindel M."/>
            <person name="de Vasconcelos A.T."/>
            <person name="Grisard E.C."/>
        </authorList>
    </citation>
    <scope>NUCLEOTIDE SEQUENCE [LARGE SCALE GENOMIC DNA]</scope>
    <source>
        <strain evidence="2 3">SC58</strain>
    </source>
</reference>
<evidence type="ECO:0000256" key="1">
    <source>
        <dbReference type="SAM" id="MobiDB-lite"/>
    </source>
</evidence>
<evidence type="ECO:0000313" key="2">
    <source>
        <dbReference type="EMBL" id="ESL05040.1"/>
    </source>
</evidence>
<evidence type="ECO:0000313" key="3">
    <source>
        <dbReference type="Proteomes" id="UP000031737"/>
    </source>
</evidence>
<gene>
    <name evidence="2" type="ORF">TRSC58_07359</name>
</gene>
<proteinExistence type="predicted"/>
<dbReference type="VEuPathDB" id="TriTrypDB:TRSC58_07359"/>
<dbReference type="AlphaFoldDB" id="A0A061ISY9"/>
<dbReference type="Proteomes" id="UP000031737">
    <property type="component" value="Unassembled WGS sequence"/>
</dbReference>
<sequence length="232" mass="26377">MESHRLPPRRPQADAGRIRATPSYGPQWMNPTRRATWGRPPAVETPPPSASTPPWREAGCGCWNKSAESQRQQNQTKPNQQQKLRQSWFKPADDDTRRDVSPVGRHLSTPSPPPRHSFNRRFFFLLAYSGLQREREVTVRRCTTGLLTGAAVTTRQRKAGGKSTQQSTVPSHKKAKEGGGGEHSPRKNGVSCTHTCQSQRRRAFRRRVARSTYPHTDVRVCLDIYIWREGEM</sequence>
<feature type="compositionally biased region" description="Basic and acidic residues" evidence="1">
    <location>
        <begin position="91"/>
        <end position="100"/>
    </location>
</feature>
<comment type="caution">
    <text evidence="2">The sequence shown here is derived from an EMBL/GenBank/DDBJ whole genome shotgun (WGS) entry which is preliminary data.</text>
</comment>
<feature type="region of interest" description="Disordered" evidence="1">
    <location>
        <begin position="154"/>
        <end position="206"/>
    </location>
</feature>
<feature type="compositionally biased region" description="Low complexity" evidence="1">
    <location>
        <begin position="70"/>
        <end position="83"/>
    </location>
</feature>
<organism evidence="2 3">
    <name type="scientific">Trypanosoma rangeli SC58</name>
    <dbReference type="NCBI Taxonomy" id="429131"/>
    <lineage>
        <taxon>Eukaryota</taxon>
        <taxon>Discoba</taxon>
        <taxon>Euglenozoa</taxon>
        <taxon>Kinetoplastea</taxon>
        <taxon>Metakinetoplastina</taxon>
        <taxon>Trypanosomatida</taxon>
        <taxon>Trypanosomatidae</taxon>
        <taxon>Trypanosoma</taxon>
        <taxon>Herpetosoma</taxon>
    </lineage>
</organism>
<feature type="compositionally biased region" description="Basic and acidic residues" evidence="1">
    <location>
        <begin position="176"/>
        <end position="185"/>
    </location>
</feature>
<feature type="region of interest" description="Disordered" evidence="1">
    <location>
        <begin position="1"/>
        <end position="118"/>
    </location>
</feature>
<protein>
    <submittedName>
        <fullName evidence="2">Uncharacterized protein</fullName>
    </submittedName>
</protein>
<keyword evidence="3" id="KW-1185">Reference proteome</keyword>
<accession>A0A061ISY9</accession>
<dbReference type="EMBL" id="AUPL01007502">
    <property type="protein sequence ID" value="ESL05040.1"/>
    <property type="molecule type" value="Genomic_DNA"/>
</dbReference>